<reference evidence="2" key="2">
    <citation type="submission" date="2019-07" db="EMBL/GenBank/DDBJ databases">
        <authorList>
            <person name="Seetharam A."/>
            <person name="Woodhouse M."/>
            <person name="Cannon E."/>
        </authorList>
    </citation>
    <scope>NUCLEOTIDE SEQUENCE [LARGE SCALE GENOMIC DNA]</scope>
    <source>
        <strain evidence="2">cv. B73</strain>
    </source>
</reference>
<dbReference type="EnsemblPlants" id="Zm00001eb275580_T001">
    <property type="protein sequence ID" value="Zm00001eb275580_P001"/>
    <property type="gene ID" value="Zm00001eb275580"/>
</dbReference>
<dbReference type="Gramene" id="Zm00001eb275580_T001">
    <property type="protein sequence ID" value="Zm00001eb275580_P001"/>
    <property type="gene ID" value="Zm00001eb275580"/>
</dbReference>
<protein>
    <submittedName>
        <fullName evidence="2">Uncharacterized protein</fullName>
    </submittedName>
</protein>
<dbReference type="OrthoDB" id="667957at2759"/>
<dbReference type="GeneID" id="103629718"/>
<dbReference type="InParanoid" id="A0A804PVH8"/>
<sequence length="141" mass="15113">MRPLNCVSFLLGLAVVSDTLGPFVAIAHRELLSVTGSKGGADIKLELSVGKIRTGEETARSNVLTGRRLAFGDAVMEQKETENSGIRTDSGAKYAVGKCGHGGGKDLSMNCSKHTPKVYFDGHIPFTADYRSPRKHPPKNN</sequence>
<dbReference type="InterPro" id="IPR038804">
    <property type="entry name" value="RGF3"/>
</dbReference>
<dbReference type="GO" id="GO:0010082">
    <property type="term" value="P:regulation of root meristem growth"/>
    <property type="evidence" value="ECO:0007669"/>
    <property type="project" value="InterPro"/>
</dbReference>
<evidence type="ECO:0000313" key="2">
    <source>
        <dbReference type="EnsemblPlants" id="Zm00001eb275580_P001"/>
    </source>
</evidence>
<reference evidence="2" key="3">
    <citation type="submission" date="2021-05" db="UniProtKB">
        <authorList>
            <consortium name="EnsemblPlants"/>
        </authorList>
    </citation>
    <scope>IDENTIFICATION</scope>
    <source>
        <strain evidence="2">cv. B73</strain>
    </source>
</reference>
<reference evidence="3" key="1">
    <citation type="journal article" date="2009" name="Science">
        <title>The B73 maize genome: complexity, diversity, and dynamics.</title>
        <authorList>
            <person name="Schnable P.S."/>
            <person name="Ware D."/>
            <person name="Fulton R.S."/>
            <person name="Stein J.C."/>
            <person name="Wei F."/>
            <person name="Pasternak S."/>
            <person name="Liang C."/>
            <person name="Zhang J."/>
            <person name="Fulton L."/>
            <person name="Graves T.A."/>
            <person name="Minx P."/>
            <person name="Reily A.D."/>
            <person name="Courtney L."/>
            <person name="Kruchowski S.S."/>
            <person name="Tomlinson C."/>
            <person name="Strong C."/>
            <person name="Delehaunty K."/>
            <person name="Fronick C."/>
            <person name="Courtney B."/>
            <person name="Rock S.M."/>
            <person name="Belter E."/>
            <person name="Du F."/>
            <person name="Kim K."/>
            <person name="Abbott R.M."/>
            <person name="Cotton M."/>
            <person name="Levy A."/>
            <person name="Marchetto P."/>
            <person name="Ochoa K."/>
            <person name="Jackson S.M."/>
            <person name="Gillam B."/>
            <person name="Chen W."/>
            <person name="Yan L."/>
            <person name="Higginbotham J."/>
            <person name="Cardenas M."/>
            <person name="Waligorski J."/>
            <person name="Applebaum E."/>
            <person name="Phelps L."/>
            <person name="Falcone J."/>
            <person name="Kanchi K."/>
            <person name="Thane T."/>
            <person name="Scimone A."/>
            <person name="Thane N."/>
            <person name="Henke J."/>
            <person name="Wang T."/>
            <person name="Ruppert J."/>
            <person name="Shah N."/>
            <person name="Rotter K."/>
            <person name="Hodges J."/>
            <person name="Ingenthron E."/>
            <person name="Cordes M."/>
            <person name="Kohlberg S."/>
            <person name="Sgro J."/>
            <person name="Delgado B."/>
            <person name="Mead K."/>
            <person name="Chinwalla A."/>
            <person name="Leonard S."/>
            <person name="Crouse K."/>
            <person name="Collura K."/>
            <person name="Kudrna D."/>
            <person name="Currie J."/>
            <person name="He R."/>
            <person name="Angelova A."/>
            <person name="Rajasekar S."/>
            <person name="Mueller T."/>
            <person name="Lomeli R."/>
            <person name="Scara G."/>
            <person name="Ko A."/>
            <person name="Delaney K."/>
            <person name="Wissotski M."/>
            <person name="Lopez G."/>
            <person name="Campos D."/>
            <person name="Braidotti M."/>
            <person name="Ashley E."/>
            <person name="Golser W."/>
            <person name="Kim H."/>
            <person name="Lee S."/>
            <person name="Lin J."/>
            <person name="Dujmic Z."/>
            <person name="Kim W."/>
            <person name="Talag J."/>
            <person name="Zuccolo A."/>
            <person name="Fan C."/>
            <person name="Sebastian A."/>
            <person name="Kramer M."/>
            <person name="Spiegel L."/>
            <person name="Nascimento L."/>
            <person name="Zutavern T."/>
            <person name="Miller B."/>
            <person name="Ambroise C."/>
            <person name="Muller S."/>
            <person name="Spooner W."/>
            <person name="Narechania A."/>
            <person name="Ren L."/>
            <person name="Wei S."/>
            <person name="Kumari S."/>
            <person name="Faga B."/>
            <person name="Levy M.J."/>
            <person name="McMahan L."/>
            <person name="Van Buren P."/>
            <person name="Vaughn M.W."/>
            <person name="Ying K."/>
            <person name="Yeh C.-T."/>
            <person name="Emrich S.J."/>
            <person name="Jia Y."/>
            <person name="Kalyanaraman A."/>
            <person name="Hsia A.-P."/>
            <person name="Barbazuk W.B."/>
            <person name="Baucom R.S."/>
            <person name="Brutnell T.P."/>
            <person name="Carpita N.C."/>
            <person name="Chaparro C."/>
            <person name="Chia J.-M."/>
            <person name="Deragon J.-M."/>
            <person name="Estill J.C."/>
            <person name="Fu Y."/>
            <person name="Jeddeloh J.A."/>
            <person name="Han Y."/>
            <person name="Lee H."/>
            <person name="Li P."/>
            <person name="Lisch D.R."/>
            <person name="Liu S."/>
            <person name="Liu Z."/>
            <person name="Nagel D.H."/>
            <person name="McCann M.C."/>
            <person name="SanMiguel P."/>
            <person name="Myers A.M."/>
            <person name="Nettleton D."/>
            <person name="Nguyen J."/>
            <person name="Penning B.W."/>
            <person name="Ponnala L."/>
            <person name="Schneider K.L."/>
            <person name="Schwartz D.C."/>
            <person name="Sharma A."/>
            <person name="Soderlund C."/>
            <person name="Springer N.M."/>
            <person name="Sun Q."/>
            <person name="Wang H."/>
            <person name="Waterman M."/>
            <person name="Westerman R."/>
            <person name="Wolfgruber T.K."/>
            <person name="Yang L."/>
            <person name="Yu Y."/>
            <person name="Zhang L."/>
            <person name="Zhou S."/>
            <person name="Zhu Q."/>
            <person name="Bennetzen J.L."/>
            <person name="Dawe R.K."/>
            <person name="Jiang J."/>
            <person name="Jiang N."/>
            <person name="Presting G.G."/>
            <person name="Wessler S.R."/>
            <person name="Aluru S."/>
            <person name="Martienssen R.A."/>
            <person name="Clifton S.W."/>
            <person name="McCombie W.R."/>
            <person name="Wing R.A."/>
            <person name="Wilson R.K."/>
        </authorList>
    </citation>
    <scope>NUCLEOTIDE SEQUENCE [LARGE SCALE GENOMIC DNA]</scope>
    <source>
        <strain evidence="3">cv. B73</strain>
    </source>
</reference>
<dbReference type="PANTHER" id="PTHR36313:SF7">
    <property type="entry name" value="OS09G0474600 PROTEIN"/>
    <property type="match status" value="1"/>
</dbReference>
<dbReference type="Proteomes" id="UP000007305">
    <property type="component" value="Chromosome 6"/>
</dbReference>
<keyword evidence="1" id="KW-0732">Signal</keyword>
<dbReference type="GO" id="GO:0008083">
    <property type="term" value="F:growth factor activity"/>
    <property type="evidence" value="ECO:0007669"/>
    <property type="project" value="InterPro"/>
</dbReference>
<evidence type="ECO:0000313" key="3">
    <source>
        <dbReference type="Proteomes" id="UP000007305"/>
    </source>
</evidence>
<accession>A0A804PVH8</accession>
<proteinExistence type="predicted"/>
<gene>
    <name evidence="2" type="primary">LOC103629718</name>
</gene>
<feature type="signal peptide" evidence="1">
    <location>
        <begin position="1"/>
        <end position="19"/>
    </location>
</feature>
<dbReference type="PANTHER" id="PTHR36313">
    <property type="entry name" value="ROOT MERISTEM GROWTH FACTOR 2"/>
    <property type="match status" value="1"/>
</dbReference>
<dbReference type="KEGG" id="zma:103629718"/>
<feature type="chain" id="PRO_5032413792" evidence="1">
    <location>
        <begin position="20"/>
        <end position="141"/>
    </location>
</feature>
<dbReference type="RefSeq" id="XP_008649056.1">
    <property type="nucleotide sequence ID" value="XM_008650834.4"/>
</dbReference>
<evidence type="ECO:0000256" key="1">
    <source>
        <dbReference type="SAM" id="SignalP"/>
    </source>
</evidence>
<organism evidence="2 3">
    <name type="scientific">Zea mays</name>
    <name type="common">Maize</name>
    <dbReference type="NCBI Taxonomy" id="4577"/>
    <lineage>
        <taxon>Eukaryota</taxon>
        <taxon>Viridiplantae</taxon>
        <taxon>Streptophyta</taxon>
        <taxon>Embryophyta</taxon>
        <taxon>Tracheophyta</taxon>
        <taxon>Spermatophyta</taxon>
        <taxon>Magnoliopsida</taxon>
        <taxon>Liliopsida</taxon>
        <taxon>Poales</taxon>
        <taxon>Poaceae</taxon>
        <taxon>PACMAD clade</taxon>
        <taxon>Panicoideae</taxon>
        <taxon>Andropogonodae</taxon>
        <taxon>Andropogoneae</taxon>
        <taxon>Tripsacinae</taxon>
        <taxon>Zea</taxon>
    </lineage>
</organism>
<dbReference type="AlphaFoldDB" id="A0A804PVH8"/>
<keyword evidence="3" id="KW-1185">Reference proteome</keyword>
<name>A0A804PVH8_MAIZE</name>